<organism evidence="8 9">
    <name type="scientific">Sphaerosporella brunnea</name>
    <dbReference type="NCBI Taxonomy" id="1250544"/>
    <lineage>
        <taxon>Eukaryota</taxon>
        <taxon>Fungi</taxon>
        <taxon>Dikarya</taxon>
        <taxon>Ascomycota</taxon>
        <taxon>Pezizomycotina</taxon>
        <taxon>Pezizomycetes</taxon>
        <taxon>Pezizales</taxon>
        <taxon>Pyronemataceae</taxon>
        <taxon>Sphaerosporella</taxon>
    </lineage>
</organism>
<dbReference type="InParanoid" id="A0A5J5EI20"/>
<dbReference type="GO" id="GO:0005634">
    <property type="term" value="C:nucleus"/>
    <property type="evidence" value="ECO:0007669"/>
    <property type="project" value="TreeGrafter"/>
</dbReference>
<dbReference type="PANTHER" id="PTHR23354">
    <property type="entry name" value="NUCLEOLAR PROTEIN 7/ESTROGEN RECEPTOR COACTIVATOR-RELATED"/>
    <property type="match status" value="1"/>
</dbReference>
<accession>A0A5J5EI20</accession>
<dbReference type="Pfam" id="PF07534">
    <property type="entry name" value="TLD"/>
    <property type="match status" value="1"/>
</dbReference>
<comment type="function">
    <text evidence="1">May be involved in a process influencing telomere capping.</text>
</comment>
<name>A0A5J5EI20_9PEZI</name>
<feature type="domain" description="TLDc" evidence="7">
    <location>
        <begin position="293"/>
        <end position="539"/>
    </location>
</feature>
<dbReference type="PROSITE" id="PS51886">
    <property type="entry name" value="TLDC"/>
    <property type="match status" value="1"/>
</dbReference>
<dbReference type="Proteomes" id="UP000326924">
    <property type="component" value="Unassembled WGS sequence"/>
</dbReference>
<keyword evidence="9" id="KW-1185">Reference proteome</keyword>
<dbReference type="GO" id="GO:0006979">
    <property type="term" value="P:response to oxidative stress"/>
    <property type="evidence" value="ECO:0007669"/>
    <property type="project" value="TreeGrafter"/>
</dbReference>
<protein>
    <recommendedName>
        <fullName evidence="4">Restriction of telomere capping protein 5</fullName>
    </recommendedName>
</protein>
<gene>
    <name evidence="8" type="ORF">FN846DRAFT_372484</name>
</gene>
<feature type="region of interest" description="Disordered" evidence="6">
    <location>
        <begin position="356"/>
        <end position="390"/>
    </location>
</feature>
<comment type="similarity">
    <text evidence="3">Belongs to the RTC5 family.</text>
</comment>
<dbReference type="PANTHER" id="PTHR23354:SF130">
    <property type="entry name" value="RESTRICTION OF TELOMERE CAPPING PROTEIN 5"/>
    <property type="match status" value="1"/>
</dbReference>
<reference evidence="8 9" key="1">
    <citation type="submission" date="2019-09" db="EMBL/GenBank/DDBJ databases">
        <title>Draft genome of the ectomycorrhizal ascomycete Sphaerosporella brunnea.</title>
        <authorList>
            <consortium name="DOE Joint Genome Institute"/>
            <person name="Benucci G.M."/>
            <person name="Marozzi G."/>
            <person name="Antonielli L."/>
            <person name="Sanchez S."/>
            <person name="Marco P."/>
            <person name="Wang X."/>
            <person name="Falini L.B."/>
            <person name="Barry K."/>
            <person name="Haridas S."/>
            <person name="Lipzen A."/>
            <person name="Labutti K."/>
            <person name="Grigoriev I.V."/>
            <person name="Murat C."/>
            <person name="Martin F."/>
            <person name="Albertini E."/>
            <person name="Donnini D."/>
            <person name="Bonito G."/>
        </authorList>
    </citation>
    <scope>NUCLEOTIDE SEQUENCE [LARGE SCALE GENOMIC DNA]</scope>
    <source>
        <strain evidence="8 9">Sb_GMNB300</strain>
    </source>
</reference>
<evidence type="ECO:0000256" key="1">
    <source>
        <dbReference type="ARBA" id="ARBA00002738"/>
    </source>
</evidence>
<dbReference type="SMART" id="SM00584">
    <property type="entry name" value="TLDc"/>
    <property type="match status" value="1"/>
</dbReference>
<evidence type="ECO:0000256" key="4">
    <source>
        <dbReference type="ARBA" id="ARBA00015163"/>
    </source>
</evidence>
<comment type="subcellular location">
    <subcellularLocation>
        <location evidence="2">Cytoplasm</location>
    </subcellularLocation>
</comment>
<dbReference type="InterPro" id="IPR006571">
    <property type="entry name" value="TLDc_dom"/>
</dbReference>
<dbReference type="EMBL" id="VXIS01000304">
    <property type="protein sequence ID" value="KAA8894884.1"/>
    <property type="molecule type" value="Genomic_DNA"/>
</dbReference>
<dbReference type="FunCoup" id="A0A5J5EI20">
    <property type="interactions" value="4"/>
</dbReference>
<proteinExistence type="inferred from homology"/>
<evidence type="ECO:0000313" key="9">
    <source>
        <dbReference type="Proteomes" id="UP000326924"/>
    </source>
</evidence>
<evidence type="ECO:0000256" key="5">
    <source>
        <dbReference type="ARBA" id="ARBA00022490"/>
    </source>
</evidence>
<evidence type="ECO:0000313" key="8">
    <source>
        <dbReference type="EMBL" id="KAA8894884.1"/>
    </source>
</evidence>
<evidence type="ECO:0000256" key="3">
    <source>
        <dbReference type="ARBA" id="ARBA00006731"/>
    </source>
</evidence>
<dbReference type="OrthoDB" id="289228at2759"/>
<evidence type="ECO:0000256" key="2">
    <source>
        <dbReference type="ARBA" id="ARBA00004496"/>
    </source>
</evidence>
<dbReference type="GO" id="GO:0005737">
    <property type="term" value="C:cytoplasm"/>
    <property type="evidence" value="ECO:0007669"/>
    <property type="project" value="UniProtKB-SubCell"/>
</dbReference>
<feature type="compositionally biased region" description="Low complexity" evidence="6">
    <location>
        <begin position="363"/>
        <end position="379"/>
    </location>
</feature>
<comment type="caution">
    <text evidence="8">The sequence shown here is derived from an EMBL/GenBank/DDBJ whole genome shotgun (WGS) entry which is preliminary data.</text>
</comment>
<evidence type="ECO:0000256" key="6">
    <source>
        <dbReference type="SAM" id="MobiDB-lite"/>
    </source>
</evidence>
<dbReference type="AlphaFoldDB" id="A0A5J5EI20"/>
<sequence length="592" mass="64895">MGQTNSAPSPVQALTAEELSSQLAQRFATHCFSPLELYSLKDNFHQLATRDPEVGEYWKEDAFVNFLALPTPVGAVVFSAATYIAALPFEEMAPAILDFEGVVKVVAVLTGRYTKVLRTERLRLLFRAFATREWRVEKDSGEDAVVYDSDEDEEDLSIAALDALGASHTSSNKSRQFSWAIKKETLHELIVLLLVAGQLKEPQSLATLAQQFSDETLLKTARCILRAFPVNAHGGVSYQAFRKTVRHAVPHLFTMGFTALFNNFLYSKNVTAAVPSTNPMEKEKEEEEGEEQSILTPPLKHQLSCFLLSTSSPKILLYRGSTAGFSLGSFSAKVLNYNAPTILLISCHTLPTSPSTPRERAFLSTLPPSPSHTLSASPSSRDEEEEEEEEEILLGAYLQTPWKSSPKTTFGDAGTVLFQLAPVHRVYRIPSAPTTTTTNTTTPQKEKDIAHFSKTTGISFGFHPSSSSHNSSSSSSSSRRNSITQYYVLPPTALHLDPDLEFGVFCASAAPGGVFCGAQGEAQQQIRFAIDELEVWGCGGVHEAESQRRAWAWEEREALLRRGVNLGKDTEADRALLEMAGLVGQHRSGGSV</sequence>
<evidence type="ECO:0000259" key="7">
    <source>
        <dbReference type="PROSITE" id="PS51886"/>
    </source>
</evidence>
<keyword evidence="5" id="KW-0963">Cytoplasm</keyword>